<gene>
    <name evidence="1" type="ORF">AVEN_45199_1</name>
</gene>
<protein>
    <submittedName>
        <fullName evidence="1">Uncharacterized protein</fullName>
    </submittedName>
</protein>
<dbReference type="Proteomes" id="UP000499080">
    <property type="component" value="Unassembled WGS sequence"/>
</dbReference>
<evidence type="ECO:0000313" key="2">
    <source>
        <dbReference type="Proteomes" id="UP000499080"/>
    </source>
</evidence>
<sequence>MSALTMNFCWRFSGFSCKRNTNVAQFPLKVLQEGNPPSVAVFRTGVKGACLLSGDHGGHYHQNLFDVHLTDKPTANLHHIVLRGVSKPFKPVSSYYQNPPMPLNI</sequence>
<accession>A0A4Y2N594</accession>
<reference evidence="1 2" key="1">
    <citation type="journal article" date="2019" name="Sci. Rep.">
        <title>Orb-weaving spider Araneus ventricosus genome elucidates the spidroin gene catalogue.</title>
        <authorList>
            <person name="Kono N."/>
            <person name="Nakamura H."/>
            <person name="Ohtoshi R."/>
            <person name="Moran D.A.P."/>
            <person name="Shinohara A."/>
            <person name="Yoshida Y."/>
            <person name="Fujiwara M."/>
            <person name="Mori M."/>
            <person name="Tomita M."/>
            <person name="Arakawa K."/>
        </authorList>
    </citation>
    <scope>NUCLEOTIDE SEQUENCE [LARGE SCALE GENOMIC DNA]</scope>
</reference>
<comment type="caution">
    <text evidence="1">The sequence shown here is derived from an EMBL/GenBank/DDBJ whole genome shotgun (WGS) entry which is preliminary data.</text>
</comment>
<evidence type="ECO:0000313" key="1">
    <source>
        <dbReference type="EMBL" id="GBN34103.1"/>
    </source>
</evidence>
<proteinExistence type="predicted"/>
<organism evidence="1 2">
    <name type="scientific">Araneus ventricosus</name>
    <name type="common">Orbweaver spider</name>
    <name type="synonym">Epeira ventricosa</name>
    <dbReference type="NCBI Taxonomy" id="182803"/>
    <lineage>
        <taxon>Eukaryota</taxon>
        <taxon>Metazoa</taxon>
        <taxon>Ecdysozoa</taxon>
        <taxon>Arthropoda</taxon>
        <taxon>Chelicerata</taxon>
        <taxon>Arachnida</taxon>
        <taxon>Araneae</taxon>
        <taxon>Araneomorphae</taxon>
        <taxon>Entelegynae</taxon>
        <taxon>Araneoidea</taxon>
        <taxon>Araneidae</taxon>
        <taxon>Araneus</taxon>
    </lineage>
</organism>
<keyword evidence="2" id="KW-1185">Reference proteome</keyword>
<dbReference type="AlphaFoldDB" id="A0A4Y2N594"/>
<name>A0A4Y2N594_ARAVE</name>
<dbReference type="EMBL" id="BGPR01008478">
    <property type="protein sequence ID" value="GBN34103.1"/>
    <property type="molecule type" value="Genomic_DNA"/>
</dbReference>